<feature type="region of interest" description="Disordered" evidence="1">
    <location>
        <begin position="370"/>
        <end position="398"/>
    </location>
</feature>
<feature type="compositionally biased region" description="Low complexity" evidence="1">
    <location>
        <begin position="1534"/>
        <end position="1549"/>
    </location>
</feature>
<comment type="caution">
    <text evidence="2">The sequence shown here is derived from an EMBL/GenBank/DDBJ whole genome shotgun (WGS) entry which is preliminary data.</text>
</comment>
<dbReference type="OrthoDB" id="333897at2759"/>
<feature type="compositionally biased region" description="Polar residues" evidence="1">
    <location>
        <begin position="370"/>
        <end position="381"/>
    </location>
</feature>
<evidence type="ECO:0000313" key="3">
    <source>
        <dbReference type="Proteomes" id="UP000221165"/>
    </source>
</evidence>
<feature type="region of interest" description="Disordered" evidence="1">
    <location>
        <begin position="1273"/>
        <end position="1362"/>
    </location>
</feature>
<feature type="compositionally biased region" description="Low complexity" evidence="1">
    <location>
        <begin position="230"/>
        <end position="249"/>
    </location>
</feature>
<feature type="compositionally biased region" description="Low complexity" evidence="1">
    <location>
        <begin position="878"/>
        <end position="887"/>
    </location>
</feature>
<feature type="region of interest" description="Disordered" evidence="1">
    <location>
        <begin position="914"/>
        <end position="944"/>
    </location>
</feature>
<feature type="compositionally biased region" description="Basic and acidic residues" evidence="1">
    <location>
        <begin position="914"/>
        <end position="928"/>
    </location>
</feature>
<feature type="compositionally biased region" description="Basic and acidic residues" evidence="1">
    <location>
        <begin position="735"/>
        <end position="756"/>
    </location>
</feature>
<feature type="compositionally biased region" description="Basic and acidic residues" evidence="1">
    <location>
        <begin position="218"/>
        <end position="227"/>
    </location>
</feature>
<feature type="compositionally biased region" description="Low complexity" evidence="1">
    <location>
        <begin position="451"/>
        <end position="463"/>
    </location>
</feature>
<feature type="compositionally biased region" description="Low complexity" evidence="1">
    <location>
        <begin position="602"/>
        <end position="614"/>
    </location>
</feature>
<proteinExistence type="predicted"/>
<reference evidence="2 3" key="1">
    <citation type="journal article" date="2017" name="Int. J. Parasitol.">
        <title>The genome of the protozoan parasite Cystoisospora suis and a reverse vaccinology approach to identify vaccine candidates.</title>
        <authorList>
            <person name="Palmieri N."/>
            <person name="Shrestha A."/>
            <person name="Ruttkowski B."/>
            <person name="Beck T."/>
            <person name="Vogl C."/>
            <person name="Tomley F."/>
            <person name="Blake D.P."/>
            <person name="Joachim A."/>
        </authorList>
    </citation>
    <scope>NUCLEOTIDE SEQUENCE [LARGE SCALE GENOMIC DNA]</scope>
    <source>
        <strain evidence="2 3">Wien I</strain>
    </source>
</reference>
<keyword evidence="3" id="KW-1185">Reference proteome</keyword>
<feature type="region of interest" description="Disordered" evidence="1">
    <location>
        <begin position="1"/>
        <end position="73"/>
    </location>
</feature>
<feature type="compositionally biased region" description="Pro residues" evidence="1">
    <location>
        <begin position="483"/>
        <end position="492"/>
    </location>
</feature>
<feature type="region of interest" description="Disordered" evidence="1">
    <location>
        <begin position="451"/>
        <end position="661"/>
    </location>
</feature>
<feature type="region of interest" description="Disordered" evidence="1">
    <location>
        <begin position="1771"/>
        <end position="1812"/>
    </location>
</feature>
<feature type="compositionally biased region" description="Acidic residues" evidence="1">
    <location>
        <begin position="617"/>
        <end position="640"/>
    </location>
</feature>
<feature type="compositionally biased region" description="Polar residues" evidence="1">
    <location>
        <begin position="1780"/>
        <end position="1805"/>
    </location>
</feature>
<feature type="compositionally biased region" description="Polar residues" evidence="1">
    <location>
        <begin position="42"/>
        <end position="73"/>
    </location>
</feature>
<feature type="compositionally biased region" description="Low complexity" evidence="1">
    <location>
        <begin position="510"/>
        <end position="529"/>
    </location>
</feature>
<gene>
    <name evidence="2" type="ORF">CSUI_007371</name>
</gene>
<evidence type="ECO:0000313" key="2">
    <source>
        <dbReference type="EMBL" id="PHJ18802.1"/>
    </source>
</evidence>
<feature type="compositionally biased region" description="Basic and acidic residues" evidence="1">
    <location>
        <begin position="137"/>
        <end position="148"/>
    </location>
</feature>
<organism evidence="2 3">
    <name type="scientific">Cystoisospora suis</name>
    <dbReference type="NCBI Taxonomy" id="483139"/>
    <lineage>
        <taxon>Eukaryota</taxon>
        <taxon>Sar</taxon>
        <taxon>Alveolata</taxon>
        <taxon>Apicomplexa</taxon>
        <taxon>Conoidasida</taxon>
        <taxon>Coccidia</taxon>
        <taxon>Eucoccidiorida</taxon>
        <taxon>Eimeriorina</taxon>
        <taxon>Sarcocystidae</taxon>
        <taxon>Cystoisospora</taxon>
    </lineage>
</organism>
<feature type="compositionally biased region" description="Low complexity" evidence="1">
    <location>
        <begin position="382"/>
        <end position="395"/>
    </location>
</feature>
<feature type="region of interest" description="Disordered" evidence="1">
    <location>
        <begin position="1987"/>
        <end position="2021"/>
    </location>
</feature>
<dbReference type="VEuPathDB" id="ToxoDB:CSUI_007371"/>
<feature type="region of interest" description="Disordered" evidence="1">
    <location>
        <begin position="968"/>
        <end position="989"/>
    </location>
</feature>
<protein>
    <submittedName>
        <fullName evidence="2">Uncharacterized protein</fullName>
    </submittedName>
</protein>
<evidence type="ECO:0000256" key="1">
    <source>
        <dbReference type="SAM" id="MobiDB-lite"/>
    </source>
</evidence>
<dbReference type="RefSeq" id="XP_067920507.1">
    <property type="nucleotide sequence ID" value="XM_068067517.1"/>
</dbReference>
<feature type="compositionally biased region" description="Low complexity" evidence="1">
    <location>
        <begin position="164"/>
        <end position="185"/>
    </location>
</feature>
<feature type="region of interest" description="Disordered" evidence="1">
    <location>
        <begin position="1933"/>
        <end position="1972"/>
    </location>
</feature>
<feature type="compositionally biased region" description="Low complexity" evidence="1">
    <location>
        <begin position="1994"/>
        <end position="2005"/>
    </location>
</feature>
<dbReference type="Proteomes" id="UP000221165">
    <property type="component" value="Unassembled WGS sequence"/>
</dbReference>
<feature type="region of interest" description="Disordered" evidence="1">
    <location>
        <begin position="134"/>
        <end position="258"/>
    </location>
</feature>
<dbReference type="EMBL" id="MIGC01003882">
    <property type="protein sequence ID" value="PHJ18802.1"/>
    <property type="molecule type" value="Genomic_DNA"/>
</dbReference>
<feature type="compositionally biased region" description="Polar residues" evidence="1">
    <location>
        <begin position="186"/>
        <end position="217"/>
    </location>
</feature>
<feature type="region of interest" description="Disordered" evidence="1">
    <location>
        <begin position="704"/>
        <end position="770"/>
    </location>
</feature>
<feature type="compositionally biased region" description="Low complexity" evidence="1">
    <location>
        <begin position="929"/>
        <end position="942"/>
    </location>
</feature>
<dbReference type="GeneID" id="94430728"/>
<name>A0A2C6KQU9_9APIC</name>
<feature type="region of interest" description="Disordered" evidence="1">
    <location>
        <begin position="878"/>
        <end position="899"/>
    </location>
</feature>
<accession>A0A2C6KQU9</accession>
<sequence length="2028" mass="219715">MSALVPRSRGEDGGPSAASSSAAQVGDGKPYSPASLSRVHSYPQSAPQQKGHGTQATTILGRSSSTQVSRTPTSVLYSSYGSVRTPISSMNDLISAEINPCSASLLLLGRTVALPSLQGDASFNRTRRRVLVGEAGGDERGRSGESPHDVCTLDVSSTTGGGSSAASTRSSSSISSSASSVGFSSQPPRMSASSTTQESLHRSSATFVPAECSSSMTLRRDKYEERPYVTSPSMPSSTHTTSTTSSFSSAKGRSTPFSSLLSSSVTDISRTSALPDFLSLLSLSHPLDFPGKYHLTSQYFVLDSIIQSTAGLNTPVKLPLDTSSSICFEPSIRCALHPPSSSLRFNSASSTSLASQPLCCTRDLPAGSTAQQYTPQTVKDTSLSSSPPGSSGKPSQTMLAGSALKRVLGPHLLLPPAVVAVPLHAPIVLVDRLPVATPSTPSLFFPPSFVSPSTNSSPSLSSNDDGLYTPRPSPYVPSSYPSRPAPPPPPPREGCTFHPQSSEYPFRQASASEFSSQSSSYHSSPSSHGSGHRHTGGGFMHRSLRIDFSPSPTEATEALAGSTAMEGDTTQEVSESYGDRKSTVSASCDNDKRLLSEPPYKSSSSLTSDQSALHSSEEEEAGKEEDDEEEWAEDAPEEDALLTRVEEESLQSPFTGGSIPSPFTIAFVSALKSALRLWAERLTLIEQQQASGNSRLSPIPASCLASTTKEESTKAGEESLTKDHSDRNIFVSSSVHRDVGPSDGNSKETDEGRRNQEVLSSSSFSRSSPPLDPRGVHVCLVIPHIFLTYQSGKLTSISSMLEKGYERRCCNRLRRQLHQYRQNLQQQQQVSSSNLYRDGVSSSSSSSAISSMTFEQNQYQNPANVYKNVLSRDRCMSTSSSSLSGVSNPEGDQSYQPIQGGRGARLLINAFSKSQKDNLSRDERKGNSEVEASTSSSTSPSVNDRVCKQIEEDVAWLPLAYHHQSRVAEMKRKSTSEENMHQEEEGVSLKKDDGLKKHAFKFVSSNHKKTAEAVEGDDGNIYRMVADCQWAGHGLFNLQDDRTLGTDEEKQNPLLQKETELLLDQKYVHGIILASFLEVYIHPKRRLSSVITPPWASSPYPNHSALSAHPMNEGLASKRVTHSSSSMPLHTGGGISSPWIADDSFDVSVVSGSFSLDELRGIQRRFRQNSSGVSVSEFVRLAIEITRTQFSRLGLLIVARPMEALFLSNRLRTTHFSTLFSEALVLYTTGHASLSLPLFHVAFRSAVEVLKNNRKATSHRDFQVAGTMRRGRFSSSSSLGKTEEETRPALARWKNFNSKKSEGNHDEEESHLGKNHVEDHLLTKTIVRSGDSSTGQYGGGGSDAEKTGNFGEEGENERTREKKESALSLLHLVIAWRGAFNLWTREQKKAVIETQEHGEKQTARDFLSEGWLDETKSGREKNQESVSGRAIKKTVESCVRLCCDVLEVVDILLEALLAPSCSSTTAALNDEVLSMMACRKRETGGWEGLEVFAVVECLRAEAFDFLSELLWMFPSINFIGKDCRAALMQHLSSFSPPAPSTRSSSSSPSQRRNAGSRCRPAIQFPTTRQPPISYCTFGKIPSVEVTSSSFSSSSSSTASSSSSTKASLITTIQNDRSVSSPSSFDETVLWSERKTRMSPSSSSSPSHSSPLWLHIAACAFGFKEQDRIPKGSVEELSWKHLVIGASGAFERAYQVAIKLNIKSEIRWDIILSFSSFLLYSAQQVNLAVVILKAHLDVYDSQFSSPSSFPCSSSTSPLTCLTRSSDELTSFKSHGTKKETSSSLSDLSQQEGSSTQHKTDINNDPTSSSLVNSPSLSCSLLVDQARRLYAACSVHVVVLVFDIDTSVLLKPLAGSSCLSIGRMTASSRDMATGNLFLCSSPPQRYYALKSSTGQDTSLSFSSSYMYHRSRGAKGDSSPGIQVERRQKMYQILQQEGSRGEVDSPNDDNNDYSKEEEKSAGLLGRKKYEGRDEGAGNDMVEKFFLCSSTTREKGSKTSMSLSSYSSHRGGGGESAGAPNTFNPFLIPFAR</sequence>
<feature type="region of interest" description="Disordered" evidence="1">
    <location>
        <begin position="1534"/>
        <end position="1565"/>
    </location>
</feature>
<feature type="compositionally biased region" description="Basic and acidic residues" evidence="1">
    <location>
        <begin position="1299"/>
        <end position="1322"/>
    </location>
</feature>
<feature type="compositionally biased region" description="Basic and acidic residues" evidence="1">
    <location>
        <begin position="708"/>
        <end position="727"/>
    </location>
</feature>